<dbReference type="GO" id="GO:0008146">
    <property type="term" value="F:sulfotransferase activity"/>
    <property type="evidence" value="ECO:0007669"/>
    <property type="project" value="InterPro"/>
</dbReference>
<protein>
    <recommendedName>
        <fullName evidence="3">Sulfotransferase</fullName>
        <ecNumber evidence="3">2.8.2.-</ecNumber>
    </recommendedName>
</protein>
<evidence type="ECO:0000256" key="3">
    <source>
        <dbReference type="RuleBase" id="RU361155"/>
    </source>
</evidence>
<organism evidence="6 7">
    <name type="scientific">Linum tenue</name>
    <dbReference type="NCBI Taxonomy" id="586396"/>
    <lineage>
        <taxon>Eukaryota</taxon>
        <taxon>Viridiplantae</taxon>
        <taxon>Streptophyta</taxon>
        <taxon>Embryophyta</taxon>
        <taxon>Tracheophyta</taxon>
        <taxon>Spermatophyta</taxon>
        <taxon>Magnoliopsida</taxon>
        <taxon>eudicotyledons</taxon>
        <taxon>Gunneridae</taxon>
        <taxon>Pentapetalae</taxon>
        <taxon>rosids</taxon>
        <taxon>fabids</taxon>
        <taxon>Malpighiales</taxon>
        <taxon>Linaceae</taxon>
        <taxon>Linum</taxon>
    </lineage>
</organism>
<dbReference type="Pfam" id="PF00685">
    <property type="entry name" value="Sulfotransfer_1"/>
    <property type="match status" value="1"/>
</dbReference>
<feature type="region of interest" description="Disordered" evidence="4">
    <location>
        <begin position="56"/>
        <end position="89"/>
    </location>
</feature>
<dbReference type="PANTHER" id="PTHR11783">
    <property type="entry name" value="SULFOTRANSFERASE SULT"/>
    <property type="match status" value="1"/>
</dbReference>
<evidence type="ECO:0000313" key="7">
    <source>
        <dbReference type="Proteomes" id="UP001154282"/>
    </source>
</evidence>
<keyword evidence="2 3" id="KW-0808">Transferase</keyword>
<dbReference type="EMBL" id="CAMGYJ010000009">
    <property type="protein sequence ID" value="CAI0471942.1"/>
    <property type="molecule type" value="Genomic_DNA"/>
</dbReference>
<feature type="domain" description="Sulfotransferase" evidence="5">
    <location>
        <begin position="105"/>
        <end position="316"/>
    </location>
</feature>
<reference evidence="6" key="1">
    <citation type="submission" date="2022-08" db="EMBL/GenBank/DDBJ databases">
        <authorList>
            <person name="Gutierrez-Valencia J."/>
        </authorList>
    </citation>
    <scope>NUCLEOTIDE SEQUENCE</scope>
</reference>
<comment type="similarity">
    <text evidence="1 3">Belongs to the sulfotransferase 1 family.</text>
</comment>
<dbReference type="Proteomes" id="UP001154282">
    <property type="component" value="Unassembled WGS sequence"/>
</dbReference>
<dbReference type="SUPFAM" id="SSF52540">
    <property type="entry name" value="P-loop containing nucleoside triphosphate hydrolases"/>
    <property type="match status" value="1"/>
</dbReference>
<evidence type="ECO:0000256" key="2">
    <source>
        <dbReference type="ARBA" id="ARBA00022679"/>
    </source>
</evidence>
<evidence type="ECO:0000259" key="5">
    <source>
        <dbReference type="Pfam" id="PF00685"/>
    </source>
</evidence>
<proteinExistence type="inferred from homology"/>
<dbReference type="InterPro" id="IPR027417">
    <property type="entry name" value="P-loop_NTPase"/>
</dbReference>
<dbReference type="InterPro" id="IPR000863">
    <property type="entry name" value="Sulfotransferase_dom"/>
</dbReference>
<keyword evidence="7" id="KW-1185">Reference proteome</keyword>
<comment type="caution">
    <text evidence="6">The sequence shown here is derived from an EMBL/GenBank/DDBJ whole genome shotgun (WGS) entry which is preliminary data.</text>
</comment>
<evidence type="ECO:0000256" key="4">
    <source>
        <dbReference type="SAM" id="MobiDB-lite"/>
    </source>
</evidence>
<sequence length="327" mass="37147">MNKSPTEKEELFWDTAEIHEIDGFWYYAERNGTHGGLQVAIRVPKRRRLSGILSQNGHDVAQGALPHHPSPPRPRRGRRHLDEEEPAPSGPHALEFSFLLGRVQHLLLSPRRRLMHTHLPYSYLPEEVTRSPAAAAGCRKLVYLARNPKDTVVSMWHFYNQVHKGSAGPLSVERAVESFCSGVMPWGPFYEHVLGYWEESKKRPDEVLFLKYEELCGEPKEQVRKLASFLGRSFPSTTDGSGGGDDDEVEKVLWRSSFGRLKELEVNKYGAVGEQGLHLSHTIYFRKGTVGDWKNYLTSDMARCIDQVTQNKLLGTGLSLDDFLFSF</sequence>
<gene>
    <name evidence="6" type="ORF">LITE_LOCUS39081</name>
</gene>
<dbReference type="AlphaFoldDB" id="A0AAV0PND2"/>
<evidence type="ECO:0000256" key="1">
    <source>
        <dbReference type="ARBA" id="ARBA00005771"/>
    </source>
</evidence>
<name>A0AAV0PND2_9ROSI</name>
<dbReference type="EC" id="2.8.2.-" evidence="3"/>
<evidence type="ECO:0000313" key="6">
    <source>
        <dbReference type="EMBL" id="CAI0471942.1"/>
    </source>
</evidence>
<dbReference type="Gene3D" id="3.40.50.300">
    <property type="entry name" value="P-loop containing nucleotide triphosphate hydrolases"/>
    <property type="match status" value="1"/>
</dbReference>
<accession>A0AAV0PND2</accession>